<organism evidence="4 5">
    <name type="scientific">Tetraodon nigroviridis</name>
    <name type="common">Spotted green pufferfish</name>
    <name type="synonym">Chelonodon nigroviridis</name>
    <dbReference type="NCBI Taxonomy" id="99883"/>
    <lineage>
        <taxon>Eukaryota</taxon>
        <taxon>Metazoa</taxon>
        <taxon>Chordata</taxon>
        <taxon>Craniata</taxon>
        <taxon>Vertebrata</taxon>
        <taxon>Euteleostomi</taxon>
        <taxon>Actinopterygii</taxon>
        <taxon>Neopterygii</taxon>
        <taxon>Teleostei</taxon>
        <taxon>Neoteleostei</taxon>
        <taxon>Acanthomorphata</taxon>
        <taxon>Eupercaria</taxon>
        <taxon>Tetraodontiformes</taxon>
        <taxon>Tetradontoidea</taxon>
        <taxon>Tetraodontidae</taxon>
        <taxon>Tetraodon</taxon>
    </lineage>
</organism>
<dbReference type="PANTHER" id="PTHR13318">
    <property type="entry name" value="PARTNER OF PAIRED, ISOFORM B-RELATED"/>
    <property type="match status" value="1"/>
</dbReference>
<dbReference type="OMA" id="ARCHYLH"/>
<dbReference type="PANTHER" id="PTHR13318:SF95">
    <property type="entry name" value="F-BOX PROTEIN YLR352W"/>
    <property type="match status" value="1"/>
</dbReference>
<dbReference type="SUPFAM" id="SSF81383">
    <property type="entry name" value="F-box domain"/>
    <property type="match status" value="1"/>
</dbReference>
<evidence type="ECO:0000313" key="5">
    <source>
        <dbReference type="Proteomes" id="UP000007303"/>
    </source>
</evidence>
<dbReference type="STRING" id="99883.ENSTNIP00000000783"/>
<reference evidence="4" key="3">
    <citation type="submission" date="2025-09" db="UniProtKB">
        <authorList>
            <consortium name="Ensembl"/>
        </authorList>
    </citation>
    <scope>IDENTIFICATION</scope>
</reference>
<dbReference type="InterPro" id="IPR006553">
    <property type="entry name" value="Leu-rich_rpt_Cys-con_subtyp"/>
</dbReference>
<dbReference type="SUPFAM" id="SSF52047">
    <property type="entry name" value="RNI-like"/>
    <property type="match status" value="1"/>
</dbReference>
<protein>
    <recommendedName>
        <fullName evidence="3">F-box domain-containing protein</fullName>
    </recommendedName>
</protein>
<dbReference type="Proteomes" id="UP000007303">
    <property type="component" value="Unassembled WGS sequence"/>
</dbReference>
<dbReference type="SMART" id="SM00256">
    <property type="entry name" value="FBOX"/>
    <property type="match status" value="1"/>
</dbReference>
<keyword evidence="1" id="KW-0433">Leucine-rich repeat</keyword>
<dbReference type="Gene3D" id="3.80.10.10">
    <property type="entry name" value="Ribonuclease Inhibitor"/>
    <property type="match status" value="2"/>
</dbReference>
<dbReference type="AlphaFoldDB" id="H3BXS0"/>
<reference evidence="4" key="2">
    <citation type="submission" date="2025-08" db="UniProtKB">
        <authorList>
            <consortium name="Ensembl"/>
        </authorList>
    </citation>
    <scope>IDENTIFICATION</scope>
</reference>
<dbReference type="InterPro" id="IPR036047">
    <property type="entry name" value="F-box-like_dom_sf"/>
</dbReference>
<dbReference type="GO" id="GO:0019005">
    <property type="term" value="C:SCF ubiquitin ligase complex"/>
    <property type="evidence" value="ECO:0007669"/>
    <property type="project" value="TreeGrafter"/>
</dbReference>
<feature type="domain" description="F-box" evidence="3">
    <location>
        <begin position="16"/>
        <end position="62"/>
    </location>
</feature>
<evidence type="ECO:0000256" key="1">
    <source>
        <dbReference type="ARBA" id="ARBA00022614"/>
    </source>
</evidence>
<keyword evidence="5" id="KW-1185">Reference proteome</keyword>
<dbReference type="Ensembl" id="ENSTNIT00000004019.1">
    <property type="protein sequence ID" value="ENSTNIP00000000783.1"/>
    <property type="gene ID" value="ENSTNIG00000000403.1"/>
</dbReference>
<dbReference type="InterPro" id="IPR001810">
    <property type="entry name" value="F-box_dom"/>
</dbReference>
<evidence type="ECO:0000259" key="3">
    <source>
        <dbReference type="PROSITE" id="PS50181"/>
    </source>
</evidence>
<dbReference type="SMART" id="SM00367">
    <property type="entry name" value="LRR_CC"/>
    <property type="match status" value="11"/>
</dbReference>
<keyword evidence="2" id="KW-0833">Ubl conjugation pathway</keyword>
<dbReference type="InterPro" id="IPR057207">
    <property type="entry name" value="FBXL15_LRR"/>
</dbReference>
<dbReference type="InParanoid" id="H3BXS0"/>
<proteinExistence type="predicted"/>
<accession>H3BXS0</accession>
<dbReference type="Pfam" id="PF25372">
    <property type="entry name" value="DUF7885"/>
    <property type="match status" value="2"/>
</dbReference>
<dbReference type="HOGENOM" id="CLU_012282_1_0_1"/>
<dbReference type="Pfam" id="PF12937">
    <property type="entry name" value="F-box-like"/>
    <property type="match status" value="1"/>
</dbReference>
<dbReference type="InterPro" id="IPR032675">
    <property type="entry name" value="LRR_dom_sf"/>
</dbReference>
<dbReference type="GO" id="GO:0031146">
    <property type="term" value="P:SCF-dependent proteasomal ubiquitin-dependent protein catabolic process"/>
    <property type="evidence" value="ECO:0007669"/>
    <property type="project" value="TreeGrafter"/>
</dbReference>
<dbReference type="PROSITE" id="PS50181">
    <property type="entry name" value="FBOX"/>
    <property type="match status" value="1"/>
</dbReference>
<dbReference type="GeneTree" id="ENSGT00940000160224"/>
<evidence type="ECO:0000313" key="4">
    <source>
        <dbReference type="Ensembl" id="ENSTNIP00000000783.1"/>
    </source>
</evidence>
<evidence type="ECO:0000256" key="2">
    <source>
        <dbReference type="ARBA" id="ARBA00022786"/>
    </source>
</evidence>
<sequence>STLKAGRKSAFKMKGECIISVINNDILMKVFRSLNVRDLLSCAQVCCKWKCIIQTGALWSQINFSVEKEWLSDSMAQQVLRNYGLFVIRLNLCGCTSLNWPSFQSICECRLRECSNLQELNISQCEHVTDRMVEDILTGCPYLLYLNLSSTRITNKTLKELFRTCLNLQYLSLAYCQGFTDEGFRYLAKEKLCYNLLHLDLSGCTQVSDAGIQYLIEGCSCTLKELDLSYCSRITDRSIMRIPQKLCGLERLNLSHCEQLTDLCLGLLMLKGVPLRRLALAGCRITDFGVEALCKNTRDLEVIDVSNCVSLTQRAIRAISFYCRGLTTLRMSGCAEMTDLAMHFLTSGSLCLRELDVSGCSLLTDCTVDYLHKNCPLLSSLRMAYCKGISNFGSTAAITLHTIWAPEDPPGHRGGARVARTEKQP</sequence>
<reference evidence="5" key="1">
    <citation type="journal article" date="2004" name="Nature">
        <title>Genome duplication in the teleost fish Tetraodon nigroviridis reveals the early vertebrate proto-karyotype.</title>
        <authorList>
            <person name="Jaillon O."/>
            <person name="Aury J.-M."/>
            <person name="Brunet F."/>
            <person name="Petit J.-L."/>
            <person name="Stange-Thomann N."/>
            <person name="Mauceli E."/>
            <person name="Bouneau L."/>
            <person name="Fischer C."/>
            <person name="Ozouf-Costaz C."/>
            <person name="Bernot A."/>
            <person name="Nicaud S."/>
            <person name="Jaffe D."/>
            <person name="Fisher S."/>
            <person name="Lutfalla G."/>
            <person name="Dossat C."/>
            <person name="Segurens B."/>
            <person name="Dasilva C."/>
            <person name="Salanoubat M."/>
            <person name="Levy M."/>
            <person name="Boudet N."/>
            <person name="Castellano S."/>
            <person name="Anthouard V."/>
            <person name="Jubin C."/>
            <person name="Castelli V."/>
            <person name="Katinka M."/>
            <person name="Vacherie B."/>
            <person name="Biemont C."/>
            <person name="Skalli Z."/>
            <person name="Cattolico L."/>
            <person name="Poulain J."/>
            <person name="De Berardinis V."/>
            <person name="Cruaud C."/>
            <person name="Duprat S."/>
            <person name="Brottier P."/>
            <person name="Coutanceau J.-P."/>
            <person name="Gouzy J."/>
            <person name="Parra G."/>
            <person name="Lardier G."/>
            <person name="Chapple C."/>
            <person name="McKernan K.J."/>
            <person name="McEwan P."/>
            <person name="Bosak S."/>
            <person name="Kellis M."/>
            <person name="Volff J.-N."/>
            <person name="Guigo R."/>
            <person name="Zody M.C."/>
            <person name="Mesirov J."/>
            <person name="Lindblad-Toh K."/>
            <person name="Birren B."/>
            <person name="Nusbaum C."/>
            <person name="Kahn D."/>
            <person name="Robinson-Rechavi M."/>
            <person name="Laudet V."/>
            <person name="Schachter V."/>
            <person name="Quetier F."/>
            <person name="Saurin W."/>
            <person name="Scarpelli C."/>
            <person name="Wincker P."/>
            <person name="Lander E.S."/>
            <person name="Weissenbach J."/>
            <person name="Roest Crollius H."/>
        </authorList>
    </citation>
    <scope>NUCLEOTIDE SEQUENCE [LARGE SCALE GENOMIC DNA]</scope>
</reference>
<name>H3BXS0_TETNG</name>